<keyword evidence="2" id="KW-1185">Reference proteome</keyword>
<evidence type="ECO:0000313" key="1">
    <source>
        <dbReference type="EMBL" id="KZL21203.1"/>
    </source>
</evidence>
<dbReference type="AlphaFoldDB" id="A0A161XH26"/>
<name>A0A161XH26_9HYPH</name>
<proteinExistence type="predicted"/>
<sequence>MAFEFIFFAADRLFSEQIIFAVDVAVNLFLIRRGRL</sequence>
<evidence type="ECO:0000313" key="2">
    <source>
        <dbReference type="Proteomes" id="UP000076577"/>
    </source>
</evidence>
<dbReference type="PATRIC" id="fig|989403.3.peg.519"/>
<organism evidence="1 2">
    <name type="scientific">Pseudovibrio axinellae</name>
    <dbReference type="NCBI Taxonomy" id="989403"/>
    <lineage>
        <taxon>Bacteria</taxon>
        <taxon>Pseudomonadati</taxon>
        <taxon>Pseudomonadota</taxon>
        <taxon>Alphaproteobacteria</taxon>
        <taxon>Hyphomicrobiales</taxon>
        <taxon>Stappiaceae</taxon>
        <taxon>Pseudovibrio</taxon>
    </lineage>
</organism>
<comment type="caution">
    <text evidence="1">The sequence shown here is derived from an EMBL/GenBank/DDBJ whole genome shotgun (WGS) entry which is preliminary data.</text>
</comment>
<dbReference type="EMBL" id="LMCB01000004">
    <property type="protein sequence ID" value="KZL21203.1"/>
    <property type="molecule type" value="Genomic_DNA"/>
</dbReference>
<protein>
    <submittedName>
        <fullName evidence="1">Uncharacterized protein</fullName>
    </submittedName>
</protein>
<dbReference type="STRING" id="989403.SAMN05421798_105115"/>
<reference evidence="1 2" key="1">
    <citation type="journal article" date="2016" name="Front. Microbiol.">
        <title>Comparative Genomic Analysis Reveals a Diverse Repertoire of Genes Involved in Prokaryote-Eukaryote Interactions within the Pseudovibrio Genus.</title>
        <authorList>
            <person name="Romano S."/>
            <person name="Fernandez-Guerra A."/>
            <person name="Reen F.J."/>
            <person name="Glockner F.O."/>
            <person name="Crowley S.P."/>
            <person name="O'Sullivan O."/>
            <person name="Cotter P.D."/>
            <person name="Adams C."/>
            <person name="Dobson A.D."/>
            <person name="O'Gara F."/>
        </authorList>
    </citation>
    <scope>NUCLEOTIDE SEQUENCE [LARGE SCALE GENOMIC DNA]</scope>
    <source>
        <strain evidence="1 2">Ad2</strain>
    </source>
</reference>
<accession>A0A161XH26</accession>
<gene>
    <name evidence="1" type="ORF">PsAD2_00492</name>
</gene>
<dbReference type="Proteomes" id="UP000076577">
    <property type="component" value="Unassembled WGS sequence"/>
</dbReference>